<evidence type="ECO:0000256" key="7">
    <source>
        <dbReference type="ARBA" id="ARBA00022777"/>
    </source>
</evidence>
<evidence type="ECO:0000256" key="3">
    <source>
        <dbReference type="ARBA" id="ARBA00012438"/>
    </source>
</evidence>
<dbReference type="InterPro" id="IPR004358">
    <property type="entry name" value="Sig_transdc_His_kin-like_C"/>
</dbReference>
<dbReference type="SUPFAM" id="SSF55874">
    <property type="entry name" value="ATPase domain of HSP90 chaperone/DNA topoisomerase II/histidine kinase"/>
    <property type="match status" value="1"/>
</dbReference>
<dbReference type="InterPro" id="IPR036097">
    <property type="entry name" value="HisK_dim/P_sf"/>
</dbReference>
<dbReference type="InterPro" id="IPR003594">
    <property type="entry name" value="HATPase_dom"/>
</dbReference>
<comment type="subcellular location">
    <subcellularLocation>
        <location evidence="2">Cell membrane</location>
    </subcellularLocation>
</comment>
<evidence type="ECO:0000259" key="13">
    <source>
        <dbReference type="PROSITE" id="PS50885"/>
    </source>
</evidence>
<dbReference type="InterPro" id="IPR003660">
    <property type="entry name" value="HAMP_dom"/>
</dbReference>
<keyword evidence="8 11" id="KW-1133">Transmembrane helix</keyword>
<dbReference type="EC" id="2.7.13.3" evidence="3"/>
<dbReference type="PROSITE" id="PS50109">
    <property type="entry name" value="HIS_KIN"/>
    <property type="match status" value="1"/>
</dbReference>
<dbReference type="Proteomes" id="UP001500418">
    <property type="component" value="Unassembled WGS sequence"/>
</dbReference>
<dbReference type="Gene3D" id="6.10.340.10">
    <property type="match status" value="1"/>
</dbReference>
<dbReference type="InterPro" id="IPR003661">
    <property type="entry name" value="HisK_dim/P_dom"/>
</dbReference>
<dbReference type="PRINTS" id="PR00344">
    <property type="entry name" value="BCTRLSENSOR"/>
</dbReference>
<keyword evidence="4" id="KW-0597">Phosphoprotein</keyword>
<organism evidence="14 15">
    <name type="scientific">Streptomyces rhizosphaericus</name>
    <dbReference type="NCBI Taxonomy" id="114699"/>
    <lineage>
        <taxon>Bacteria</taxon>
        <taxon>Bacillati</taxon>
        <taxon>Actinomycetota</taxon>
        <taxon>Actinomycetes</taxon>
        <taxon>Kitasatosporales</taxon>
        <taxon>Streptomycetaceae</taxon>
        <taxon>Streptomyces</taxon>
        <taxon>Streptomyces violaceusniger group</taxon>
    </lineage>
</organism>
<dbReference type="SMART" id="SM00388">
    <property type="entry name" value="HisKA"/>
    <property type="match status" value="1"/>
</dbReference>
<comment type="catalytic activity">
    <reaction evidence="1">
        <text>ATP + protein L-histidine = ADP + protein N-phospho-L-histidine.</text>
        <dbReference type="EC" id="2.7.13.3"/>
    </reaction>
</comment>
<feature type="domain" description="Histidine kinase" evidence="12">
    <location>
        <begin position="253"/>
        <end position="472"/>
    </location>
</feature>
<dbReference type="Pfam" id="PF02518">
    <property type="entry name" value="HATPase_c"/>
    <property type="match status" value="1"/>
</dbReference>
<dbReference type="InterPro" id="IPR036890">
    <property type="entry name" value="HATPase_C_sf"/>
</dbReference>
<evidence type="ECO:0000256" key="2">
    <source>
        <dbReference type="ARBA" id="ARBA00004236"/>
    </source>
</evidence>
<gene>
    <name evidence="14" type="ORF">GCM10009575_053580</name>
</gene>
<dbReference type="Pfam" id="PF00672">
    <property type="entry name" value="HAMP"/>
    <property type="match status" value="1"/>
</dbReference>
<keyword evidence="15" id="KW-1185">Reference proteome</keyword>
<proteinExistence type="predicted"/>
<keyword evidence="9" id="KW-0902">Two-component regulatory system</keyword>
<keyword evidence="10 11" id="KW-0472">Membrane</keyword>
<evidence type="ECO:0000256" key="8">
    <source>
        <dbReference type="ARBA" id="ARBA00022989"/>
    </source>
</evidence>
<protein>
    <recommendedName>
        <fullName evidence="3">histidine kinase</fullName>
        <ecNumber evidence="3">2.7.13.3</ecNumber>
    </recommendedName>
</protein>
<dbReference type="EMBL" id="BAAAID010000036">
    <property type="protein sequence ID" value="GAA0939694.1"/>
    <property type="molecule type" value="Genomic_DNA"/>
</dbReference>
<evidence type="ECO:0000256" key="1">
    <source>
        <dbReference type="ARBA" id="ARBA00000085"/>
    </source>
</evidence>
<evidence type="ECO:0000256" key="4">
    <source>
        <dbReference type="ARBA" id="ARBA00022553"/>
    </source>
</evidence>
<evidence type="ECO:0000259" key="12">
    <source>
        <dbReference type="PROSITE" id="PS50109"/>
    </source>
</evidence>
<reference evidence="14 15" key="1">
    <citation type="journal article" date="2019" name="Int. J. Syst. Evol. Microbiol.">
        <title>The Global Catalogue of Microorganisms (GCM) 10K type strain sequencing project: providing services to taxonomists for standard genome sequencing and annotation.</title>
        <authorList>
            <consortium name="The Broad Institute Genomics Platform"/>
            <consortium name="The Broad Institute Genome Sequencing Center for Infectious Disease"/>
            <person name="Wu L."/>
            <person name="Ma J."/>
        </authorList>
    </citation>
    <scope>NUCLEOTIDE SEQUENCE [LARGE SCALE GENOMIC DNA]</scope>
    <source>
        <strain evidence="14 15">JCM 11444</strain>
    </source>
</reference>
<dbReference type="CDD" id="cd00075">
    <property type="entry name" value="HATPase"/>
    <property type="match status" value="1"/>
</dbReference>
<evidence type="ECO:0000256" key="11">
    <source>
        <dbReference type="SAM" id="Phobius"/>
    </source>
</evidence>
<dbReference type="SUPFAM" id="SSF47384">
    <property type="entry name" value="Homodimeric domain of signal transducing histidine kinase"/>
    <property type="match status" value="1"/>
</dbReference>
<dbReference type="Gene3D" id="1.10.287.130">
    <property type="match status" value="1"/>
</dbReference>
<name>A0ABN1QAI7_9ACTN</name>
<feature type="domain" description="HAMP" evidence="13">
    <location>
        <begin position="192"/>
        <end position="245"/>
    </location>
</feature>
<sequence>MTARGRTRRIIRRTLRPSTIRVRAALLVALLVAVPLTGIAAVAAVAVRTSLLRQAAPKTRFSAENLALAHHNYDLDRVLRPCNKPFEVRDEASVPGRAYICRWDSMPPAWKGLLTEPKGGALSLWPFNGATAYWFAVADESEILGRAPNWVLLAENPLQREQERLRMVVWSLVGAVVFITAVASASAWYAAGRVLLPMEAIRAEFAKLSTHHLDRHVPLPRADNEISRLGRTLNKTLDRLYTAVEQQKRFVADASHELRTPLAALRTELELALAQPATTDWPRTVRDALGDTLRLQRLTTDLLLLARLDAHTHDMRPATREYVDLTGLVREEVARRHPPPDLAVNLHLSNASAHAPILVRGHRVLLARVLGNLLDNAERHATSTITVRLTHHPDRQQAILEVCDDGPGIPLEHHARVFERFTRLDDARAKDSGGAGLGLALAHHITTLHQGTLHITESTHGAHLTACLPTHTVTPEVPGPPSP</sequence>
<evidence type="ECO:0000313" key="15">
    <source>
        <dbReference type="Proteomes" id="UP001500418"/>
    </source>
</evidence>
<dbReference type="SMART" id="SM00304">
    <property type="entry name" value="HAMP"/>
    <property type="match status" value="1"/>
</dbReference>
<evidence type="ECO:0000313" key="14">
    <source>
        <dbReference type="EMBL" id="GAA0939694.1"/>
    </source>
</evidence>
<dbReference type="InterPro" id="IPR050428">
    <property type="entry name" value="TCS_sensor_his_kinase"/>
</dbReference>
<evidence type="ECO:0000256" key="6">
    <source>
        <dbReference type="ARBA" id="ARBA00022692"/>
    </source>
</evidence>
<dbReference type="Gene3D" id="3.30.565.10">
    <property type="entry name" value="Histidine kinase-like ATPase, C-terminal domain"/>
    <property type="match status" value="1"/>
</dbReference>
<dbReference type="PANTHER" id="PTHR45436">
    <property type="entry name" value="SENSOR HISTIDINE KINASE YKOH"/>
    <property type="match status" value="1"/>
</dbReference>
<keyword evidence="7" id="KW-0418">Kinase</keyword>
<evidence type="ECO:0000256" key="5">
    <source>
        <dbReference type="ARBA" id="ARBA00022679"/>
    </source>
</evidence>
<dbReference type="InterPro" id="IPR005467">
    <property type="entry name" value="His_kinase_dom"/>
</dbReference>
<dbReference type="CDD" id="cd00082">
    <property type="entry name" value="HisKA"/>
    <property type="match status" value="1"/>
</dbReference>
<evidence type="ECO:0000256" key="10">
    <source>
        <dbReference type="ARBA" id="ARBA00023136"/>
    </source>
</evidence>
<keyword evidence="5" id="KW-0808">Transferase</keyword>
<dbReference type="PANTHER" id="PTHR45436:SF5">
    <property type="entry name" value="SENSOR HISTIDINE KINASE TRCS"/>
    <property type="match status" value="1"/>
</dbReference>
<dbReference type="SMART" id="SM00387">
    <property type="entry name" value="HATPase_c"/>
    <property type="match status" value="1"/>
</dbReference>
<dbReference type="Pfam" id="PF00512">
    <property type="entry name" value="HisKA"/>
    <property type="match status" value="1"/>
</dbReference>
<feature type="transmembrane region" description="Helical" evidence="11">
    <location>
        <begin position="167"/>
        <end position="191"/>
    </location>
</feature>
<comment type="caution">
    <text evidence="14">The sequence shown here is derived from an EMBL/GenBank/DDBJ whole genome shotgun (WGS) entry which is preliminary data.</text>
</comment>
<accession>A0ABN1QAI7</accession>
<evidence type="ECO:0000256" key="9">
    <source>
        <dbReference type="ARBA" id="ARBA00023012"/>
    </source>
</evidence>
<dbReference type="PROSITE" id="PS50885">
    <property type="entry name" value="HAMP"/>
    <property type="match status" value="1"/>
</dbReference>
<keyword evidence="6 11" id="KW-0812">Transmembrane</keyword>